<dbReference type="PANTHER" id="PTHR12449:SF19">
    <property type="entry name" value="NUCLEOLAR PROTEIN 4-LIKE"/>
    <property type="match status" value="1"/>
</dbReference>
<dbReference type="InterPro" id="IPR039788">
    <property type="entry name" value="NOL4/NOL4L"/>
</dbReference>
<dbReference type="EMBL" id="NDHI03003419">
    <property type="protein sequence ID" value="PNJ57392.1"/>
    <property type="molecule type" value="Genomic_DNA"/>
</dbReference>
<evidence type="ECO:0000313" key="2">
    <source>
        <dbReference type="EMBL" id="PNJ57392.1"/>
    </source>
</evidence>
<proteinExistence type="predicted"/>
<dbReference type="AlphaFoldDB" id="A0A2J8VIP1"/>
<evidence type="ECO:0000256" key="1">
    <source>
        <dbReference type="SAM" id="MobiDB-lite"/>
    </source>
</evidence>
<accession>A0A2J8VIP1</accession>
<dbReference type="PANTHER" id="PTHR12449">
    <property type="entry name" value="DEATH DOMAIN-CONTAINING PROTEIN"/>
    <property type="match status" value="1"/>
</dbReference>
<protein>
    <submittedName>
        <fullName evidence="2">NOL4L isoform 5</fullName>
    </submittedName>
</protein>
<comment type="caution">
    <text evidence="2">The sequence shown here is derived from an EMBL/GenBank/DDBJ whole genome shotgun (WGS) entry which is preliminary data.</text>
</comment>
<organism evidence="2">
    <name type="scientific">Pongo abelii</name>
    <name type="common">Sumatran orangutan</name>
    <name type="synonym">Pongo pygmaeus abelii</name>
    <dbReference type="NCBI Taxonomy" id="9601"/>
    <lineage>
        <taxon>Eukaryota</taxon>
        <taxon>Metazoa</taxon>
        <taxon>Chordata</taxon>
        <taxon>Craniata</taxon>
        <taxon>Vertebrata</taxon>
        <taxon>Euteleostomi</taxon>
        <taxon>Mammalia</taxon>
        <taxon>Eutheria</taxon>
        <taxon>Euarchontoglires</taxon>
        <taxon>Primates</taxon>
        <taxon>Haplorrhini</taxon>
        <taxon>Catarrhini</taxon>
        <taxon>Hominidae</taxon>
        <taxon>Pongo</taxon>
    </lineage>
</organism>
<feature type="region of interest" description="Disordered" evidence="1">
    <location>
        <begin position="119"/>
        <end position="152"/>
    </location>
</feature>
<sequence>MHVESSAEPGKAPKHAGQKKTYRAIAETYAFLPREAVTRFLMSCTECQKRMHFNSNGLEPKENEPPSPLVSGIIDYNMPLTSTYLKQMKLRVMNSQEQDETSVSSEDFDMSDSTWMSADPHLASSLSPSQDERMRSPQNLHSQEDGVMSYPPPDTRDLTYNWCPPPPPLKVVSVSSAHHLSHLSQGLNIICSLGTSLGARTPRVSAERNDFSFRGKSRCATSNSLAKDSY</sequence>
<name>A0A2J8VIP1_PONAB</name>
<gene>
    <name evidence="2" type="ORF">CR201_G0018544</name>
</gene>
<reference evidence="2" key="1">
    <citation type="submission" date="2017-12" db="EMBL/GenBank/DDBJ databases">
        <title>High-resolution comparative analysis of great ape genomes.</title>
        <authorList>
            <person name="Pollen A."/>
            <person name="Hastie A."/>
            <person name="Hormozdiari F."/>
            <person name="Dougherty M."/>
            <person name="Liu R."/>
            <person name="Chaisson M."/>
            <person name="Hoppe E."/>
            <person name="Hill C."/>
            <person name="Pang A."/>
            <person name="Hillier L."/>
            <person name="Baker C."/>
            <person name="Armstrong J."/>
            <person name="Shendure J."/>
            <person name="Paten B."/>
            <person name="Wilson R."/>
            <person name="Chao H."/>
            <person name="Schneider V."/>
            <person name="Ventura M."/>
            <person name="Kronenberg Z."/>
            <person name="Murali S."/>
            <person name="Gordon D."/>
            <person name="Cantsilieris S."/>
            <person name="Munson K."/>
            <person name="Nelson B."/>
            <person name="Raja A."/>
            <person name="Underwood J."/>
            <person name="Diekhans M."/>
            <person name="Fiddes I."/>
            <person name="Haussler D."/>
            <person name="Eichler E."/>
        </authorList>
    </citation>
    <scope>NUCLEOTIDE SEQUENCE [LARGE SCALE GENOMIC DNA]</scope>
    <source>
        <strain evidence="2">Susie</strain>
    </source>
</reference>